<dbReference type="InterPro" id="IPR040125">
    <property type="entry name" value="Squalene_monox"/>
</dbReference>
<evidence type="ECO:0000256" key="4">
    <source>
        <dbReference type="ARBA" id="ARBA00012312"/>
    </source>
</evidence>
<dbReference type="Proteomes" id="UP000031575">
    <property type="component" value="Unassembled WGS sequence"/>
</dbReference>
<dbReference type="UniPathway" id="UPA00767">
    <property type="reaction ID" value="UER00752"/>
</dbReference>
<dbReference type="InterPro" id="IPR006076">
    <property type="entry name" value="FAD-dep_OxRdtase"/>
</dbReference>
<keyword evidence="16" id="KW-0503">Monooxygenase</keyword>
<dbReference type="GO" id="GO:0004506">
    <property type="term" value="F:squalene monooxygenase activity"/>
    <property type="evidence" value="ECO:0007669"/>
    <property type="project" value="UniProtKB-UniRule"/>
</dbReference>
<organism evidence="16 17">
    <name type="scientific">Sporothrix brasiliensis 5110</name>
    <dbReference type="NCBI Taxonomy" id="1398154"/>
    <lineage>
        <taxon>Eukaryota</taxon>
        <taxon>Fungi</taxon>
        <taxon>Dikarya</taxon>
        <taxon>Ascomycota</taxon>
        <taxon>Pezizomycotina</taxon>
        <taxon>Sordariomycetes</taxon>
        <taxon>Sordariomycetidae</taxon>
        <taxon>Ophiostomatales</taxon>
        <taxon>Ophiostomataceae</taxon>
        <taxon>Sporothrix</taxon>
    </lineage>
</organism>
<feature type="transmembrane region" description="Helical" evidence="12">
    <location>
        <begin position="25"/>
        <end position="42"/>
    </location>
</feature>
<dbReference type="InterPro" id="IPR013698">
    <property type="entry name" value="Squalene_epoxidase"/>
</dbReference>
<keyword evidence="10 12" id="KW-0560">Oxidoreductase</keyword>
<dbReference type="Pfam" id="PF01266">
    <property type="entry name" value="DAO"/>
    <property type="match status" value="1"/>
</dbReference>
<evidence type="ECO:0000256" key="13">
    <source>
        <dbReference type="SAM" id="MobiDB-lite"/>
    </source>
</evidence>
<dbReference type="SUPFAM" id="SSF51905">
    <property type="entry name" value="FAD/NAD(P)-binding domain"/>
    <property type="match status" value="1"/>
</dbReference>
<evidence type="ECO:0000256" key="9">
    <source>
        <dbReference type="ARBA" id="ARBA00022989"/>
    </source>
</evidence>
<keyword evidence="11 12" id="KW-0472">Membrane</keyword>
<evidence type="ECO:0000256" key="3">
    <source>
        <dbReference type="ARBA" id="ARBA00008802"/>
    </source>
</evidence>
<comment type="cofactor">
    <cofactor evidence="1 12">
        <name>FAD</name>
        <dbReference type="ChEBI" id="CHEBI:57692"/>
    </cofactor>
</comment>
<dbReference type="GO" id="GO:0006696">
    <property type="term" value="P:ergosterol biosynthetic process"/>
    <property type="evidence" value="ECO:0007669"/>
    <property type="project" value="TreeGrafter"/>
</dbReference>
<evidence type="ECO:0000256" key="12">
    <source>
        <dbReference type="RuleBase" id="RU367121"/>
    </source>
</evidence>
<protein>
    <recommendedName>
        <fullName evidence="4 12">Squalene monooxygenase</fullName>
        <ecNumber evidence="4 12">1.14.14.17</ecNumber>
    </recommendedName>
</protein>
<feature type="domain" description="FAD dependent oxidoreductase" evidence="14">
    <location>
        <begin position="24"/>
        <end position="54"/>
    </location>
</feature>
<evidence type="ECO:0000313" key="16">
    <source>
        <dbReference type="EMBL" id="KIH90289.1"/>
    </source>
</evidence>
<evidence type="ECO:0000256" key="11">
    <source>
        <dbReference type="ARBA" id="ARBA00023136"/>
    </source>
</evidence>
<comment type="function">
    <text evidence="12">Catalyzes the stereospecific oxidation of squalene to (S)-2,3-epoxysqualene, and is considered to be a rate-limiting enzyme in steroid biosynthesis.</text>
</comment>
<evidence type="ECO:0000256" key="2">
    <source>
        <dbReference type="ARBA" id="ARBA00004154"/>
    </source>
</evidence>
<dbReference type="GO" id="GO:0050660">
    <property type="term" value="F:flavin adenine dinucleotide binding"/>
    <property type="evidence" value="ECO:0007669"/>
    <property type="project" value="UniProtKB-UniRule"/>
</dbReference>
<keyword evidence="12" id="KW-0256">Endoplasmic reticulum</keyword>
<evidence type="ECO:0000256" key="10">
    <source>
        <dbReference type="ARBA" id="ARBA00023002"/>
    </source>
</evidence>
<evidence type="ECO:0000256" key="8">
    <source>
        <dbReference type="ARBA" id="ARBA00022848"/>
    </source>
</evidence>
<comment type="similarity">
    <text evidence="3 12">Belongs to the squalene monooxygenase family.</text>
</comment>
<evidence type="ECO:0000313" key="17">
    <source>
        <dbReference type="Proteomes" id="UP000031575"/>
    </source>
</evidence>
<dbReference type="PANTHER" id="PTHR10835">
    <property type="entry name" value="SQUALENE MONOOXYGENASE"/>
    <property type="match status" value="1"/>
</dbReference>
<evidence type="ECO:0000259" key="15">
    <source>
        <dbReference type="Pfam" id="PF08491"/>
    </source>
</evidence>
<evidence type="ECO:0000256" key="5">
    <source>
        <dbReference type="ARBA" id="ARBA00022630"/>
    </source>
</evidence>
<evidence type="ECO:0000256" key="1">
    <source>
        <dbReference type="ARBA" id="ARBA00001974"/>
    </source>
</evidence>
<dbReference type="HOGENOM" id="CLU_026390_0_0_1"/>
<keyword evidence="9 12" id="KW-1133">Transmembrane helix</keyword>
<dbReference type="PRINTS" id="PR00420">
    <property type="entry name" value="RNGMNOXGNASE"/>
</dbReference>
<keyword evidence="8" id="KW-0492">Microsome</keyword>
<dbReference type="RefSeq" id="XP_040618299.1">
    <property type="nucleotide sequence ID" value="XM_040758800.1"/>
</dbReference>
<comment type="subcellular location">
    <subcellularLocation>
        <location evidence="12">Endoplasmic reticulum membrane</location>
        <topology evidence="12">Multi-pass membrane protein</topology>
    </subcellularLocation>
    <subcellularLocation>
        <location evidence="2">Microsome membrane</location>
        <topology evidence="2">Multi-pass membrane protein</topology>
    </subcellularLocation>
</comment>
<evidence type="ECO:0000256" key="6">
    <source>
        <dbReference type="ARBA" id="ARBA00022692"/>
    </source>
</evidence>
<dbReference type="Gene3D" id="3.50.50.60">
    <property type="entry name" value="FAD/NAD(P)-binding domain"/>
    <property type="match status" value="2"/>
</dbReference>
<dbReference type="InterPro" id="IPR036188">
    <property type="entry name" value="FAD/NAD-bd_sf"/>
</dbReference>
<keyword evidence="17" id="KW-1185">Reference proteome</keyword>
<accession>A0A0C2EUQ7</accession>
<dbReference type="EMBL" id="AWTV01000008">
    <property type="protein sequence ID" value="KIH90289.1"/>
    <property type="molecule type" value="Genomic_DNA"/>
</dbReference>
<proteinExistence type="inferred from homology"/>
<keyword evidence="7 12" id="KW-0274">FAD</keyword>
<dbReference type="EC" id="1.14.14.17" evidence="4 12"/>
<gene>
    <name evidence="16" type="ORF">SPBR_00481</name>
</gene>
<dbReference type="GeneID" id="63673721"/>
<reference evidence="16 17" key="1">
    <citation type="journal article" date="2014" name="BMC Genomics">
        <title>Comparative genomics of the major fungal agents of human and animal Sporotrichosis: Sporothrix schenckii and Sporothrix brasiliensis.</title>
        <authorList>
            <person name="Teixeira M.M."/>
            <person name="de Almeida L.G."/>
            <person name="Kubitschek-Barreira P."/>
            <person name="Alves F.L."/>
            <person name="Kioshima E.S."/>
            <person name="Abadio A.K."/>
            <person name="Fernandes L."/>
            <person name="Derengowski L.S."/>
            <person name="Ferreira K.S."/>
            <person name="Souza R.C."/>
            <person name="Ruiz J.C."/>
            <person name="de Andrade N.C."/>
            <person name="Paes H.C."/>
            <person name="Nicola A.M."/>
            <person name="Albuquerque P."/>
            <person name="Gerber A.L."/>
            <person name="Martins V.P."/>
            <person name="Peconick L.D."/>
            <person name="Neto A.V."/>
            <person name="Chaucanez C.B."/>
            <person name="Silva P.A."/>
            <person name="Cunha O.L."/>
            <person name="de Oliveira F.F."/>
            <person name="dos Santos T.C."/>
            <person name="Barros A.L."/>
            <person name="Soares M.A."/>
            <person name="de Oliveira L.M."/>
            <person name="Marini M.M."/>
            <person name="Villalobos-Duno H."/>
            <person name="Cunha M.M."/>
            <person name="de Hoog S."/>
            <person name="da Silveira J.F."/>
            <person name="Henrissat B."/>
            <person name="Nino-Vega G.A."/>
            <person name="Cisalpino P.S."/>
            <person name="Mora-Montes H.M."/>
            <person name="Almeida S.R."/>
            <person name="Stajich J.E."/>
            <person name="Lopes-Bezerra L.M."/>
            <person name="Vasconcelos A.T."/>
            <person name="Felipe M.S."/>
        </authorList>
    </citation>
    <scope>NUCLEOTIDE SEQUENCE [LARGE SCALE GENOMIC DNA]</scope>
    <source>
        <strain evidence="16 17">5110</strain>
    </source>
</reference>
<sequence length="553" mass="59614">MSADATGTAVDARTRRREVYHEADVVIVGAGVLGCAFAYALANQGRSVLLLEHNMHEPDRIVGELMQPGGVASLRHLGLADCIEDIDAIPCRGYHVVYDGDDIAIPYPPVDGDGHVPMDAYVPGSDEYKKKDSKRADGSSAPNGRSFHHGRFIMQLRRKCLAHPNITVFETKATGLIRARPLSNEVLGVHAETTVRLDGSPISREDAAAAAKKDKESGAAVPSCPTTKKPDFFFGQLTVVADGYKSDFRSEVLDTSPIVKSKFYALELIDCPLEPKGFGHVFINSSAFPVLLYQIGSHETRALIDVPNNLPAASVANGGVRGYIRNVVIPSLPENVHACVEAALADGKIPRSMPNSWLPPAPRSAITKAASQGVILLGDAYNMRHPLTGGGMTVALNDAVVLSGLLAPDRVPRFGDHAAVARAMGEFHWTRKRLTSIVNVLAQALYSLFAANSRPLRMLQQGCFQYFRRGWAAQPMGLLGGIIRKPLVLAYHFFSVAFLAIWLNTVEVITGGSSSTGAAVLGLVKLPLAIADGILVLWTACVVFLPVFWRELR</sequence>
<name>A0A0C2EUQ7_9PEZI</name>
<feature type="transmembrane region" description="Helical" evidence="12">
    <location>
        <begin position="486"/>
        <end position="506"/>
    </location>
</feature>
<feature type="transmembrane region" description="Helical" evidence="12">
    <location>
        <begin position="526"/>
        <end position="549"/>
    </location>
</feature>
<comment type="caution">
    <text evidence="16">The sequence shown here is derived from an EMBL/GenBank/DDBJ whole genome shotgun (WGS) entry which is preliminary data.</text>
</comment>
<dbReference type="VEuPathDB" id="FungiDB:SPBR_00481"/>
<dbReference type="GO" id="GO:0005789">
    <property type="term" value="C:endoplasmic reticulum membrane"/>
    <property type="evidence" value="ECO:0007669"/>
    <property type="project" value="UniProtKB-SubCell"/>
</dbReference>
<comment type="catalytic activity">
    <reaction evidence="12">
        <text>squalene + reduced [NADPH--hemoprotein reductase] + O2 = (S)-2,3-epoxysqualene + oxidized [NADPH--hemoprotein reductase] + H2O + H(+)</text>
        <dbReference type="Rhea" id="RHEA:25282"/>
        <dbReference type="Rhea" id="RHEA-COMP:11964"/>
        <dbReference type="Rhea" id="RHEA-COMP:11965"/>
        <dbReference type="ChEBI" id="CHEBI:15377"/>
        <dbReference type="ChEBI" id="CHEBI:15378"/>
        <dbReference type="ChEBI" id="CHEBI:15379"/>
        <dbReference type="ChEBI" id="CHEBI:15440"/>
        <dbReference type="ChEBI" id="CHEBI:15441"/>
        <dbReference type="ChEBI" id="CHEBI:57618"/>
        <dbReference type="ChEBI" id="CHEBI:58210"/>
        <dbReference type="EC" id="1.14.14.17"/>
    </reaction>
</comment>
<dbReference type="OrthoDB" id="1678617at2759"/>
<feature type="compositionally biased region" description="Basic and acidic residues" evidence="13">
    <location>
        <begin position="126"/>
        <end position="137"/>
    </location>
</feature>
<dbReference type="Pfam" id="PF08491">
    <property type="entry name" value="SE"/>
    <property type="match status" value="1"/>
</dbReference>
<evidence type="ECO:0000259" key="14">
    <source>
        <dbReference type="Pfam" id="PF01266"/>
    </source>
</evidence>
<keyword evidence="5 12" id="KW-0285">Flavoprotein</keyword>
<feature type="domain" description="Squalene epoxidase" evidence="15">
    <location>
        <begin position="235"/>
        <end position="505"/>
    </location>
</feature>
<dbReference type="PANTHER" id="PTHR10835:SF0">
    <property type="entry name" value="SQUALENE MONOOXYGENASE"/>
    <property type="match status" value="1"/>
</dbReference>
<evidence type="ECO:0000256" key="7">
    <source>
        <dbReference type="ARBA" id="ARBA00022827"/>
    </source>
</evidence>
<feature type="region of interest" description="Disordered" evidence="13">
    <location>
        <begin position="123"/>
        <end position="145"/>
    </location>
</feature>
<dbReference type="AlphaFoldDB" id="A0A0C2EUQ7"/>
<keyword evidence="6 12" id="KW-0812">Transmembrane</keyword>